<proteinExistence type="predicted"/>
<organism evidence="2 3">
    <name type="scientific">Tanacetum coccineum</name>
    <dbReference type="NCBI Taxonomy" id="301880"/>
    <lineage>
        <taxon>Eukaryota</taxon>
        <taxon>Viridiplantae</taxon>
        <taxon>Streptophyta</taxon>
        <taxon>Embryophyta</taxon>
        <taxon>Tracheophyta</taxon>
        <taxon>Spermatophyta</taxon>
        <taxon>Magnoliopsida</taxon>
        <taxon>eudicotyledons</taxon>
        <taxon>Gunneridae</taxon>
        <taxon>Pentapetalae</taxon>
        <taxon>asterids</taxon>
        <taxon>campanulids</taxon>
        <taxon>Asterales</taxon>
        <taxon>Asteraceae</taxon>
        <taxon>Asteroideae</taxon>
        <taxon>Anthemideae</taxon>
        <taxon>Anthemidinae</taxon>
        <taxon>Tanacetum</taxon>
    </lineage>
</organism>
<dbReference type="Proteomes" id="UP001151760">
    <property type="component" value="Unassembled WGS sequence"/>
</dbReference>
<keyword evidence="3" id="KW-1185">Reference proteome</keyword>
<evidence type="ECO:0000313" key="2">
    <source>
        <dbReference type="EMBL" id="GJT16553.1"/>
    </source>
</evidence>
<name>A0ABQ5BPQ0_9ASTR</name>
<comment type="caution">
    <text evidence="2">The sequence shown here is derived from an EMBL/GenBank/DDBJ whole genome shotgun (WGS) entry which is preliminary data.</text>
</comment>
<feature type="region of interest" description="Disordered" evidence="1">
    <location>
        <begin position="1"/>
        <end position="53"/>
    </location>
</feature>
<evidence type="ECO:0008006" key="4">
    <source>
        <dbReference type="Google" id="ProtNLM"/>
    </source>
</evidence>
<accession>A0ABQ5BPQ0</accession>
<evidence type="ECO:0000313" key="3">
    <source>
        <dbReference type="Proteomes" id="UP001151760"/>
    </source>
</evidence>
<gene>
    <name evidence="2" type="ORF">Tco_0875259</name>
</gene>
<feature type="compositionally biased region" description="Basic residues" evidence="1">
    <location>
        <begin position="1"/>
        <end position="10"/>
    </location>
</feature>
<feature type="compositionally biased region" description="Basic and acidic residues" evidence="1">
    <location>
        <begin position="39"/>
        <end position="53"/>
    </location>
</feature>
<sequence>MTSASLKKHKTGNDEVNVEALSHGVPQEEEGATPSQNVSREEQQHTAKKEIAEAEHKVGIKYASDADSASDDDTPVNLYAVVDWELLPTGLGKDANLARQMSHDFEMTEEQRKRQQEVLASAANYSDAAWDIILARFQANLDLSFTIFGVEFTNDDFAARMTVSGLVLHMFVDKKYPFSVNLIERMLDHQLEICHRTVGNELTTAVQLIAFLKKQIFDSKRPKVHDWYCCYNKEWLVQEGTTLGKDYIKPVNGCDDLPKIIRLASPRVNGYFVKASSNPFLFFDSPLLGVNTPWDVMRIVCFTVSIYWFCVPTYLAAAHSLNPQAYKYVVPTGRVKVPAGRYVVPTGKDNVIVSAGRSKVIPAGLKIYLGLDLQVVSEPEESLCKRNFTILTHKNFTMTSQNPSQTYPMPSPSVPTFSFPSTTEPVFSVSTSELKEEYERWPMKMEYWIINSDHNLWNIVLNGNIRKKIGRDPKGNIMILPPVFVEEQIDVQRERKARTILLQSLLEDHMADFYHLDDARDIWLAVKARFGDDDDAAGDASGDASGDVSDAAAEFALMGLSS</sequence>
<reference evidence="2" key="1">
    <citation type="journal article" date="2022" name="Int. J. Mol. Sci.">
        <title>Draft Genome of Tanacetum Coccineum: Genomic Comparison of Closely Related Tanacetum-Family Plants.</title>
        <authorList>
            <person name="Yamashiro T."/>
            <person name="Shiraishi A."/>
            <person name="Nakayama K."/>
            <person name="Satake H."/>
        </authorList>
    </citation>
    <scope>NUCLEOTIDE SEQUENCE</scope>
</reference>
<reference evidence="2" key="2">
    <citation type="submission" date="2022-01" db="EMBL/GenBank/DDBJ databases">
        <authorList>
            <person name="Yamashiro T."/>
            <person name="Shiraishi A."/>
            <person name="Satake H."/>
            <person name="Nakayama K."/>
        </authorList>
    </citation>
    <scope>NUCLEOTIDE SEQUENCE</scope>
</reference>
<evidence type="ECO:0000256" key="1">
    <source>
        <dbReference type="SAM" id="MobiDB-lite"/>
    </source>
</evidence>
<dbReference type="EMBL" id="BQNB010013484">
    <property type="protein sequence ID" value="GJT16553.1"/>
    <property type="molecule type" value="Genomic_DNA"/>
</dbReference>
<protein>
    <recommendedName>
        <fullName evidence="4">Xylulose kinase-1</fullName>
    </recommendedName>
</protein>